<evidence type="ECO:0000313" key="2">
    <source>
        <dbReference type="Proteomes" id="UP001291309"/>
    </source>
</evidence>
<keyword evidence="2" id="KW-1185">Reference proteome</keyword>
<dbReference type="PROSITE" id="PS51257">
    <property type="entry name" value="PROKAR_LIPOPROTEIN"/>
    <property type="match status" value="1"/>
</dbReference>
<name>A0ABU5HC15_9BACT</name>
<dbReference type="RefSeq" id="WP_321548349.1">
    <property type="nucleotide sequence ID" value="NZ_JAXIVS010000008.1"/>
</dbReference>
<evidence type="ECO:0008006" key="3">
    <source>
        <dbReference type="Google" id="ProtNLM"/>
    </source>
</evidence>
<sequence length="361" mass="38248">MTRYIRYGALLGAMLVGAGCGDSTTPEESNFLPQPEYIPVSQAPAFTTTLTGVAWDPESFFHQVYFCLGAGPACPMPPYLSEGLPLYLNASVSGAAVQPFDPLLAGPPPANPLVGQPVNSDGMGIWVFPGVPSPHNRPAPYLMFNAGVGSLPPVQIGPPFPKVAESEYLPTLTLRPITINNNSSCTGLEAAQISKKGVLEAVAKHLTATGTPTTVEDFINPGRYAGVFVVWLYEAGNPIQRKAADGITVEHSTGRILSLSWEFPGSLPAADNQATRGFYVTPNAAISDIGLYVVLVPQGADVPPTMSFLFKDSRTDEASLRPWTFPPVTVGFGPGVVNFGGFQMFYPLPPIPPPPAACVFQ</sequence>
<accession>A0ABU5HC15</accession>
<protein>
    <recommendedName>
        <fullName evidence="3">Lipoprotein</fullName>
    </recommendedName>
</protein>
<reference evidence="1 2" key="1">
    <citation type="submission" date="2023-12" db="EMBL/GenBank/DDBJ databases">
        <title>the genome sequence of Hyalangium sp. s54d21.</title>
        <authorList>
            <person name="Zhang X."/>
        </authorList>
    </citation>
    <scope>NUCLEOTIDE SEQUENCE [LARGE SCALE GENOMIC DNA]</scope>
    <source>
        <strain evidence="2">s54d21</strain>
    </source>
</reference>
<gene>
    <name evidence="1" type="ORF">SYV04_24770</name>
</gene>
<dbReference type="Proteomes" id="UP001291309">
    <property type="component" value="Unassembled WGS sequence"/>
</dbReference>
<organism evidence="1 2">
    <name type="scientific">Hyalangium rubrum</name>
    <dbReference type="NCBI Taxonomy" id="3103134"/>
    <lineage>
        <taxon>Bacteria</taxon>
        <taxon>Pseudomonadati</taxon>
        <taxon>Myxococcota</taxon>
        <taxon>Myxococcia</taxon>
        <taxon>Myxococcales</taxon>
        <taxon>Cystobacterineae</taxon>
        <taxon>Archangiaceae</taxon>
        <taxon>Hyalangium</taxon>
    </lineage>
</organism>
<proteinExistence type="predicted"/>
<comment type="caution">
    <text evidence="1">The sequence shown here is derived from an EMBL/GenBank/DDBJ whole genome shotgun (WGS) entry which is preliminary data.</text>
</comment>
<evidence type="ECO:0000313" key="1">
    <source>
        <dbReference type="EMBL" id="MDY7229630.1"/>
    </source>
</evidence>
<dbReference type="EMBL" id="JAXIVS010000008">
    <property type="protein sequence ID" value="MDY7229630.1"/>
    <property type="molecule type" value="Genomic_DNA"/>
</dbReference>